<reference evidence="1 2" key="1">
    <citation type="submission" date="2019-03" db="EMBL/GenBank/DDBJ databases">
        <title>Genomic Encyclopedia of Type Strains, Phase IV (KMG-IV): sequencing the most valuable type-strain genomes for metagenomic binning, comparative biology and taxonomic classification.</title>
        <authorList>
            <person name="Goeker M."/>
        </authorList>
    </citation>
    <scope>NUCLEOTIDE SEQUENCE [LARGE SCALE GENOMIC DNA]</scope>
    <source>
        <strain evidence="1 2">DSM 11603</strain>
    </source>
</reference>
<gene>
    <name evidence="1" type="ORF">DES43_113123</name>
</gene>
<dbReference type="AlphaFoldDB" id="A0A4R6YET6"/>
<accession>A0A4R6YET6</accession>
<evidence type="ECO:0000313" key="1">
    <source>
        <dbReference type="EMBL" id="TDR34692.1"/>
    </source>
</evidence>
<organism evidence="1 2">
    <name type="scientific">Aquamicrobium defluvii</name>
    <dbReference type="NCBI Taxonomy" id="69279"/>
    <lineage>
        <taxon>Bacteria</taxon>
        <taxon>Pseudomonadati</taxon>
        <taxon>Pseudomonadota</taxon>
        <taxon>Alphaproteobacteria</taxon>
        <taxon>Hyphomicrobiales</taxon>
        <taxon>Phyllobacteriaceae</taxon>
        <taxon>Aquamicrobium</taxon>
    </lineage>
</organism>
<keyword evidence="2" id="KW-1185">Reference proteome</keyword>
<dbReference type="Proteomes" id="UP000294958">
    <property type="component" value="Unassembled WGS sequence"/>
</dbReference>
<dbReference type="EMBL" id="SNZF01000013">
    <property type="protein sequence ID" value="TDR34692.1"/>
    <property type="molecule type" value="Genomic_DNA"/>
</dbReference>
<comment type="caution">
    <text evidence="1">The sequence shown here is derived from an EMBL/GenBank/DDBJ whole genome shotgun (WGS) entry which is preliminary data.</text>
</comment>
<protein>
    <recommendedName>
        <fullName evidence="3">HNH endonuclease</fullName>
    </recommendedName>
</protein>
<name>A0A4R6YET6_9HYPH</name>
<evidence type="ECO:0000313" key="2">
    <source>
        <dbReference type="Proteomes" id="UP000294958"/>
    </source>
</evidence>
<proteinExistence type="predicted"/>
<sequence length="200" mass="22953">MVRAICSVEGCDRPALTRGFCTGHYARLRRHGEPGGPLGNSKARHGRLDTPEYRSWVEMRRRCRGRLGKMQYVEKGIKVCDRWLHSFEAFFEDMGPRPEGTTLDRWPNGRGNYEPGNCRWAAPVEQSRNRSSNRMVDCDGEKVPLAEYCSRKGLDYILIRDRVCGLGWTLQRAVSEPVRLTSQTKQRRGFAPVHTEERAV</sequence>
<evidence type="ECO:0008006" key="3">
    <source>
        <dbReference type="Google" id="ProtNLM"/>
    </source>
</evidence>